<evidence type="ECO:0000259" key="12">
    <source>
        <dbReference type="PROSITE" id="PS50011"/>
    </source>
</evidence>
<dbReference type="Gene3D" id="1.10.510.10">
    <property type="entry name" value="Transferase(Phosphotransferase) domain 1"/>
    <property type="match status" value="1"/>
</dbReference>
<proteinExistence type="inferred from homology"/>
<dbReference type="InterPro" id="IPR050108">
    <property type="entry name" value="CDK"/>
</dbReference>
<evidence type="ECO:0000256" key="9">
    <source>
        <dbReference type="PROSITE-ProRule" id="PRU10141"/>
    </source>
</evidence>
<organism evidence="13 14">
    <name type="scientific">Eragrostis curvula</name>
    <name type="common">weeping love grass</name>
    <dbReference type="NCBI Taxonomy" id="38414"/>
    <lineage>
        <taxon>Eukaryota</taxon>
        <taxon>Viridiplantae</taxon>
        <taxon>Streptophyta</taxon>
        <taxon>Embryophyta</taxon>
        <taxon>Tracheophyta</taxon>
        <taxon>Spermatophyta</taxon>
        <taxon>Magnoliopsida</taxon>
        <taxon>Liliopsida</taxon>
        <taxon>Poales</taxon>
        <taxon>Poaceae</taxon>
        <taxon>PACMAD clade</taxon>
        <taxon>Chloridoideae</taxon>
        <taxon>Eragrostideae</taxon>
        <taxon>Eragrostidinae</taxon>
        <taxon>Eragrostis</taxon>
    </lineage>
</organism>
<dbReference type="PANTHER" id="PTHR24056:SF432">
    <property type="entry name" value="OS10G0154500 PROTEIN"/>
    <property type="match status" value="1"/>
</dbReference>
<dbReference type="FunFam" id="1.10.510.10:FF:000559">
    <property type="entry name" value="Protein kinase domain containing protein"/>
    <property type="match status" value="1"/>
</dbReference>
<dbReference type="EMBL" id="RWGY01000039">
    <property type="protein sequence ID" value="TVU11328.1"/>
    <property type="molecule type" value="Genomic_DNA"/>
</dbReference>
<evidence type="ECO:0000256" key="8">
    <source>
        <dbReference type="ARBA" id="ARBA00049280"/>
    </source>
</evidence>
<keyword evidence="10" id="KW-0723">Serine/threonine-protein kinase</keyword>
<dbReference type="PROSITE" id="PS00108">
    <property type="entry name" value="PROTEIN_KINASE_ST"/>
    <property type="match status" value="1"/>
</dbReference>
<name>A0A5J9TK87_9POAL</name>
<feature type="binding site" evidence="9">
    <location>
        <position position="77"/>
    </location>
    <ligand>
        <name>ATP</name>
        <dbReference type="ChEBI" id="CHEBI:30616"/>
    </ligand>
</feature>
<dbReference type="PROSITE" id="PS00107">
    <property type="entry name" value="PROTEIN_KINASE_ATP"/>
    <property type="match status" value="1"/>
</dbReference>
<dbReference type="GO" id="GO:0005524">
    <property type="term" value="F:ATP binding"/>
    <property type="evidence" value="ECO:0007669"/>
    <property type="project" value="UniProtKB-UniRule"/>
</dbReference>
<keyword evidence="7 9" id="KW-0067">ATP-binding</keyword>
<keyword evidence="3" id="KW-0597">Phosphoprotein</keyword>
<keyword evidence="5 9" id="KW-0547">Nucleotide-binding</keyword>
<dbReference type="SMART" id="SM00220">
    <property type="entry name" value="S_TKc"/>
    <property type="match status" value="1"/>
</dbReference>
<evidence type="ECO:0000256" key="5">
    <source>
        <dbReference type="ARBA" id="ARBA00022741"/>
    </source>
</evidence>
<evidence type="ECO:0000256" key="6">
    <source>
        <dbReference type="ARBA" id="ARBA00022777"/>
    </source>
</evidence>
<feature type="region of interest" description="Disordered" evidence="11">
    <location>
        <begin position="1"/>
        <end position="28"/>
    </location>
</feature>
<comment type="catalytic activity">
    <reaction evidence="8">
        <text>[DNA-directed RNA polymerase] + ATP = phospho-[DNA-directed RNA polymerase] + ADP + H(+)</text>
        <dbReference type="Rhea" id="RHEA:10216"/>
        <dbReference type="Rhea" id="RHEA-COMP:11321"/>
        <dbReference type="Rhea" id="RHEA-COMP:11322"/>
        <dbReference type="ChEBI" id="CHEBI:15378"/>
        <dbReference type="ChEBI" id="CHEBI:30616"/>
        <dbReference type="ChEBI" id="CHEBI:43176"/>
        <dbReference type="ChEBI" id="CHEBI:68546"/>
        <dbReference type="ChEBI" id="CHEBI:456216"/>
        <dbReference type="EC" id="2.7.11.23"/>
    </reaction>
</comment>
<keyword evidence="6" id="KW-0418">Kinase</keyword>
<dbReference type="Gramene" id="TVU11328">
    <property type="protein sequence ID" value="TVU11328"/>
    <property type="gene ID" value="EJB05_44907"/>
</dbReference>
<reference evidence="13 14" key="1">
    <citation type="journal article" date="2019" name="Sci. Rep.">
        <title>A high-quality genome of Eragrostis curvula grass provides insights into Poaceae evolution and supports new strategies to enhance forage quality.</title>
        <authorList>
            <person name="Carballo J."/>
            <person name="Santos B.A.C.M."/>
            <person name="Zappacosta D."/>
            <person name="Garbus I."/>
            <person name="Selva J.P."/>
            <person name="Gallo C.A."/>
            <person name="Diaz A."/>
            <person name="Albertini E."/>
            <person name="Caccamo M."/>
            <person name="Echenique V."/>
        </authorList>
    </citation>
    <scope>NUCLEOTIDE SEQUENCE [LARGE SCALE GENOMIC DNA]</scope>
    <source>
        <strain evidence="14">cv. Victoria</strain>
        <tissue evidence="13">Leaf</tissue>
    </source>
</reference>
<dbReference type="EC" id="2.7.11.23" evidence="2"/>
<gene>
    <name evidence="13" type="ORF">EJB05_44907</name>
</gene>
<evidence type="ECO:0000256" key="2">
    <source>
        <dbReference type="ARBA" id="ARBA00012409"/>
    </source>
</evidence>
<evidence type="ECO:0000256" key="4">
    <source>
        <dbReference type="ARBA" id="ARBA00022679"/>
    </source>
</evidence>
<keyword evidence="4" id="KW-0808">Transferase</keyword>
<feature type="domain" description="Protein kinase" evidence="12">
    <location>
        <begin position="48"/>
        <end position="318"/>
    </location>
</feature>
<dbReference type="OrthoDB" id="626675at2759"/>
<dbReference type="AlphaFoldDB" id="A0A5J9TK87"/>
<dbReference type="InterPro" id="IPR011009">
    <property type="entry name" value="Kinase-like_dom_sf"/>
</dbReference>
<feature type="non-terminal residue" evidence="13">
    <location>
        <position position="1"/>
    </location>
</feature>
<evidence type="ECO:0000313" key="13">
    <source>
        <dbReference type="EMBL" id="TVU11328.1"/>
    </source>
</evidence>
<dbReference type="Proteomes" id="UP000324897">
    <property type="component" value="Chromosome 3"/>
</dbReference>
<dbReference type="GO" id="GO:0008353">
    <property type="term" value="F:RNA polymerase II CTD heptapeptide repeat kinase activity"/>
    <property type="evidence" value="ECO:0007669"/>
    <property type="project" value="UniProtKB-EC"/>
</dbReference>
<evidence type="ECO:0000313" key="14">
    <source>
        <dbReference type="Proteomes" id="UP000324897"/>
    </source>
</evidence>
<evidence type="ECO:0000256" key="1">
    <source>
        <dbReference type="ARBA" id="ARBA00006485"/>
    </source>
</evidence>
<dbReference type="SUPFAM" id="SSF56112">
    <property type="entry name" value="Protein kinase-like (PK-like)"/>
    <property type="match status" value="1"/>
</dbReference>
<comment type="similarity">
    <text evidence="1">Belongs to the protein kinase superfamily. CMGC Ser/Thr protein kinase family. CDC2/CDKX subfamily.</text>
</comment>
<dbReference type="Gene3D" id="3.30.200.20">
    <property type="entry name" value="Phosphorylase Kinase, domain 1"/>
    <property type="match status" value="1"/>
</dbReference>
<dbReference type="InterPro" id="IPR008271">
    <property type="entry name" value="Ser/Thr_kinase_AS"/>
</dbReference>
<evidence type="ECO:0000256" key="10">
    <source>
        <dbReference type="RuleBase" id="RU000304"/>
    </source>
</evidence>
<dbReference type="InterPro" id="IPR017441">
    <property type="entry name" value="Protein_kinase_ATP_BS"/>
</dbReference>
<dbReference type="GO" id="GO:0005634">
    <property type="term" value="C:nucleus"/>
    <property type="evidence" value="ECO:0007669"/>
    <property type="project" value="TreeGrafter"/>
</dbReference>
<evidence type="ECO:0000256" key="11">
    <source>
        <dbReference type="SAM" id="MobiDB-lite"/>
    </source>
</evidence>
<dbReference type="GO" id="GO:0007346">
    <property type="term" value="P:regulation of mitotic cell cycle"/>
    <property type="evidence" value="ECO:0007669"/>
    <property type="project" value="TreeGrafter"/>
</dbReference>
<protein>
    <recommendedName>
        <fullName evidence="2">[RNA-polymerase]-subunit kinase</fullName>
        <ecNumber evidence="2">2.7.11.23</ecNumber>
    </recommendedName>
</protein>
<dbReference type="InterPro" id="IPR000719">
    <property type="entry name" value="Prot_kinase_dom"/>
</dbReference>
<comment type="caution">
    <text evidence="13">The sequence shown here is derived from an EMBL/GenBank/DDBJ whole genome shotgun (WGS) entry which is preliminary data.</text>
</comment>
<accession>A0A5J9TK87</accession>
<evidence type="ECO:0000256" key="7">
    <source>
        <dbReference type="ARBA" id="ARBA00022840"/>
    </source>
</evidence>
<dbReference type="PROSITE" id="PS50011">
    <property type="entry name" value="PROTEIN_KINASE_DOM"/>
    <property type="match status" value="1"/>
</dbReference>
<evidence type="ECO:0000256" key="3">
    <source>
        <dbReference type="ARBA" id="ARBA00022553"/>
    </source>
</evidence>
<sequence length="345" mass="37770">MAAPAPAASRKRRAPDDDGGSTAAAAAPACKKHELEPYDYEFRSIHDYEQLEVLGEGSYGVVVKACDRRTGDTVAIKMARASNRDSRAVVREACRLAECLGHPSVVQIRDLAAEEETGELFLVMEFAGPSLHRLLRQRQQRPFTVAETRGFMWQLLGALTTLHDVLRMVHRDIKPANILVSGGGEVMKLCDFGTAAPVMRNPAETPYPEPRVGTLWYRAPEQLQGGRCYGPGVDVWALGCVMVELLTGEPLFAKADDEDDLLVMAMQLRQEIVSAGPEVFSGLPEPLSPAGRELLRGLLCFDPEERLTAAEALQHRWFVGDKEEEKDTVVAEAEHPGSVPLLSAA</sequence>
<dbReference type="PANTHER" id="PTHR24056">
    <property type="entry name" value="CELL DIVISION PROTEIN KINASE"/>
    <property type="match status" value="1"/>
</dbReference>
<keyword evidence="14" id="KW-1185">Reference proteome</keyword>
<dbReference type="Pfam" id="PF00069">
    <property type="entry name" value="Pkinase"/>
    <property type="match status" value="1"/>
</dbReference>